<comment type="caution">
    <text evidence="2">The sequence shown here is derived from an EMBL/GenBank/DDBJ whole genome shotgun (WGS) entry which is preliminary data.</text>
</comment>
<evidence type="ECO:0000259" key="1">
    <source>
        <dbReference type="Pfam" id="PF03205"/>
    </source>
</evidence>
<dbReference type="InterPro" id="IPR052539">
    <property type="entry name" value="MGD_biosynthesis_adapter"/>
</dbReference>
<dbReference type="PANTHER" id="PTHR40072:SF1">
    <property type="entry name" value="MOLYBDOPTERIN-GUANINE DINUCLEOTIDE BIOSYNTHESIS ADAPTER PROTEIN"/>
    <property type="match status" value="1"/>
</dbReference>
<accession>A0ABS4RE11</accession>
<evidence type="ECO:0000313" key="2">
    <source>
        <dbReference type="EMBL" id="MBP2241145.1"/>
    </source>
</evidence>
<name>A0ABS4RE11_9BACI</name>
<dbReference type="PANTHER" id="PTHR40072">
    <property type="entry name" value="MOLYBDOPTERIN-GUANINE DINUCLEOTIDE BIOSYNTHESIS ADAPTER PROTEIN-RELATED"/>
    <property type="match status" value="1"/>
</dbReference>
<dbReference type="InterPro" id="IPR004435">
    <property type="entry name" value="MobB_dom"/>
</dbReference>
<organism evidence="2 3">
    <name type="scientific">Cytobacillus eiseniae</name>
    <dbReference type="NCBI Taxonomy" id="762947"/>
    <lineage>
        <taxon>Bacteria</taxon>
        <taxon>Bacillati</taxon>
        <taxon>Bacillota</taxon>
        <taxon>Bacilli</taxon>
        <taxon>Bacillales</taxon>
        <taxon>Bacillaceae</taxon>
        <taxon>Cytobacillus</taxon>
    </lineage>
</organism>
<keyword evidence="3" id="KW-1185">Reference proteome</keyword>
<sequence length="179" mass="20157">MAVVTEPVVFQVVGYQNSGKTTVVKQIIESLSAKRFKVATIKHHGHGGKPDIIESKDSHQHITSGAFASLVEGDGRILLQAEQNSWLLDKQIQLLSSLNPNFILVEGHKSAHYPKIVLVRNTEDHVLLTKLTNIKAVFYWGNEPFECEEQVPPYVSFHINDSSSYEWICNFLICQIKKS</sequence>
<dbReference type="SUPFAM" id="SSF52540">
    <property type="entry name" value="P-loop containing nucleoside triphosphate hydrolases"/>
    <property type="match status" value="1"/>
</dbReference>
<feature type="domain" description="Molybdopterin-guanine dinucleotide biosynthesis protein B (MobB)" evidence="1">
    <location>
        <begin position="9"/>
        <end position="137"/>
    </location>
</feature>
<proteinExistence type="predicted"/>
<reference evidence="2 3" key="1">
    <citation type="submission" date="2021-03" db="EMBL/GenBank/DDBJ databases">
        <title>Genomic Encyclopedia of Type Strains, Phase IV (KMG-IV): sequencing the most valuable type-strain genomes for metagenomic binning, comparative biology and taxonomic classification.</title>
        <authorList>
            <person name="Goeker M."/>
        </authorList>
    </citation>
    <scope>NUCLEOTIDE SEQUENCE [LARGE SCALE GENOMIC DNA]</scope>
    <source>
        <strain evidence="2 3">DSM 26675</strain>
    </source>
</reference>
<dbReference type="Proteomes" id="UP001519293">
    <property type="component" value="Unassembled WGS sequence"/>
</dbReference>
<dbReference type="Pfam" id="PF03205">
    <property type="entry name" value="MobB"/>
    <property type="match status" value="1"/>
</dbReference>
<gene>
    <name evidence="2" type="ORF">J2Z40_001707</name>
</gene>
<protein>
    <submittedName>
        <fullName evidence="2">Molybdopterin-guanine dinucleotide biosynthesis protein B</fullName>
    </submittedName>
</protein>
<dbReference type="Gene3D" id="3.40.50.300">
    <property type="entry name" value="P-loop containing nucleotide triphosphate hydrolases"/>
    <property type="match status" value="1"/>
</dbReference>
<dbReference type="InterPro" id="IPR027417">
    <property type="entry name" value="P-loop_NTPase"/>
</dbReference>
<dbReference type="CDD" id="cd03116">
    <property type="entry name" value="MobB"/>
    <property type="match status" value="1"/>
</dbReference>
<dbReference type="RefSeq" id="WP_066392768.1">
    <property type="nucleotide sequence ID" value="NZ_JAGIKZ010000007.1"/>
</dbReference>
<evidence type="ECO:0000313" key="3">
    <source>
        <dbReference type="Proteomes" id="UP001519293"/>
    </source>
</evidence>
<dbReference type="NCBIfam" id="TIGR00176">
    <property type="entry name" value="mobB"/>
    <property type="match status" value="1"/>
</dbReference>
<dbReference type="EMBL" id="JAGIKZ010000007">
    <property type="protein sequence ID" value="MBP2241145.1"/>
    <property type="molecule type" value="Genomic_DNA"/>
</dbReference>